<feature type="domain" description="Release factor glutamine methyltransferase N-terminal" evidence="7">
    <location>
        <begin position="5"/>
        <end position="80"/>
    </location>
</feature>
<evidence type="ECO:0000256" key="5">
    <source>
        <dbReference type="HAMAP-Rule" id="MF_02126"/>
    </source>
</evidence>
<dbReference type="Gene3D" id="1.10.8.10">
    <property type="entry name" value="DNA helicase RuvA subunit, C-terminal domain"/>
    <property type="match status" value="1"/>
</dbReference>
<feature type="binding site" evidence="5">
    <location>
        <position position="171"/>
    </location>
    <ligand>
        <name>S-adenosyl-L-methionine</name>
        <dbReference type="ChEBI" id="CHEBI:59789"/>
    </ligand>
</feature>
<dbReference type="NCBIfam" id="TIGR00536">
    <property type="entry name" value="hemK_fam"/>
    <property type="match status" value="1"/>
</dbReference>
<feature type="binding site" evidence="5">
    <location>
        <position position="219"/>
    </location>
    <ligand>
        <name>S-adenosyl-L-methionine</name>
        <dbReference type="ChEBI" id="CHEBI:59789"/>
    </ligand>
</feature>
<proteinExistence type="inferred from homology"/>
<dbReference type="HAMAP" id="MF_02126">
    <property type="entry name" value="RF_methyltr_PrmC"/>
    <property type="match status" value="1"/>
</dbReference>
<dbReference type="RefSeq" id="WP_308450307.1">
    <property type="nucleotide sequence ID" value="NZ_JAJEPU010000001.1"/>
</dbReference>
<dbReference type="PANTHER" id="PTHR18895:SF74">
    <property type="entry name" value="MTRF1L RELEASE FACTOR GLUTAMINE METHYLTRANSFERASE"/>
    <property type="match status" value="1"/>
</dbReference>
<keyword evidence="1 5" id="KW-0489">Methyltransferase</keyword>
<dbReference type="PANTHER" id="PTHR18895">
    <property type="entry name" value="HEMK METHYLTRANSFERASE"/>
    <property type="match status" value="1"/>
</dbReference>
<dbReference type="CDD" id="cd02440">
    <property type="entry name" value="AdoMet_MTases"/>
    <property type="match status" value="1"/>
</dbReference>
<comment type="similarity">
    <text evidence="5">Belongs to the protein N5-glutamine methyltransferase family. PrmC subfamily.</text>
</comment>
<dbReference type="NCBIfam" id="TIGR03534">
    <property type="entry name" value="RF_mod_PrmC"/>
    <property type="match status" value="1"/>
</dbReference>
<dbReference type="EMBL" id="JAJEPU010000001">
    <property type="protein sequence ID" value="MCC2163438.1"/>
    <property type="molecule type" value="Genomic_DNA"/>
</dbReference>
<evidence type="ECO:0000256" key="4">
    <source>
        <dbReference type="ARBA" id="ARBA00048391"/>
    </source>
</evidence>
<dbReference type="AlphaFoldDB" id="A0AAE3AKH5"/>
<dbReference type="InterPro" id="IPR050320">
    <property type="entry name" value="N5-glutamine_MTase"/>
</dbReference>
<feature type="domain" description="Methyltransferase small" evidence="6">
    <location>
        <begin position="140"/>
        <end position="222"/>
    </location>
</feature>
<protein>
    <recommendedName>
        <fullName evidence="5">Release factor glutamine methyltransferase</fullName>
        <shortName evidence="5">RF MTase</shortName>
        <ecNumber evidence="5">2.1.1.297</ecNumber>
    </recommendedName>
    <alternativeName>
        <fullName evidence="5">N5-glutamine methyltransferase PrmC</fullName>
    </alternativeName>
    <alternativeName>
        <fullName evidence="5">Protein-(glutamine-N5) MTase PrmC</fullName>
    </alternativeName>
    <alternativeName>
        <fullName evidence="5">Protein-glutamine N-methyltransferase PrmC</fullName>
    </alternativeName>
</protein>
<dbReference type="Gene3D" id="3.40.50.150">
    <property type="entry name" value="Vaccinia Virus protein VP39"/>
    <property type="match status" value="1"/>
</dbReference>
<reference evidence="8" key="1">
    <citation type="submission" date="2021-10" db="EMBL/GenBank/DDBJ databases">
        <title>Anaerobic single-cell dispensing facilitates the cultivation of human gut bacteria.</title>
        <authorList>
            <person name="Afrizal A."/>
        </authorList>
    </citation>
    <scope>NUCLEOTIDE SEQUENCE</scope>
    <source>
        <strain evidence="8">CLA-AA-H274</strain>
    </source>
</reference>
<evidence type="ECO:0000256" key="1">
    <source>
        <dbReference type="ARBA" id="ARBA00022603"/>
    </source>
</evidence>
<comment type="catalytic activity">
    <reaction evidence="4 5">
        <text>L-glutaminyl-[peptide chain release factor] + S-adenosyl-L-methionine = N(5)-methyl-L-glutaminyl-[peptide chain release factor] + S-adenosyl-L-homocysteine + H(+)</text>
        <dbReference type="Rhea" id="RHEA:42896"/>
        <dbReference type="Rhea" id="RHEA-COMP:10271"/>
        <dbReference type="Rhea" id="RHEA-COMP:10272"/>
        <dbReference type="ChEBI" id="CHEBI:15378"/>
        <dbReference type="ChEBI" id="CHEBI:30011"/>
        <dbReference type="ChEBI" id="CHEBI:57856"/>
        <dbReference type="ChEBI" id="CHEBI:59789"/>
        <dbReference type="ChEBI" id="CHEBI:61891"/>
        <dbReference type="EC" id="2.1.1.297"/>
    </reaction>
</comment>
<keyword evidence="3 5" id="KW-0949">S-adenosyl-L-methionine</keyword>
<evidence type="ECO:0000256" key="2">
    <source>
        <dbReference type="ARBA" id="ARBA00022679"/>
    </source>
</evidence>
<dbReference type="InterPro" id="IPR004556">
    <property type="entry name" value="HemK-like"/>
</dbReference>
<dbReference type="PROSITE" id="PS00092">
    <property type="entry name" value="N6_MTASE"/>
    <property type="match status" value="1"/>
</dbReference>
<dbReference type="InterPro" id="IPR029063">
    <property type="entry name" value="SAM-dependent_MTases_sf"/>
</dbReference>
<feature type="binding site" evidence="5">
    <location>
        <begin position="219"/>
        <end position="222"/>
    </location>
    <ligand>
        <name>substrate</name>
    </ligand>
</feature>
<organism evidence="8 9">
    <name type="scientific">Brotaphodocola catenula</name>
    <dbReference type="NCBI Taxonomy" id="2885361"/>
    <lineage>
        <taxon>Bacteria</taxon>
        <taxon>Bacillati</taxon>
        <taxon>Bacillota</taxon>
        <taxon>Clostridia</taxon>
        <taxon>Lachnospirales</taxon>
        <taxon>Lachnospiraceae</taxon>
        <taxon>Brotaphodocola</taxon>
    </lineage>
</organism>
<dbReference type="InterPro" id="IPR007848">
    <property type="entry name" value="Small_mtfrase_dom"/>
</dbReference>
<dbReference type="InterPro" id="IPR019874">
    <property type="entry name" value="RF_methyltr_PrmC"/>
</dbReference>
<dbReference type="Pfam" id="PF05175">
    <property type="entry name" value="MTS"/>
    <property type="match status" value="1"/>
</dbReference>
<sequence>MTLFELLTQGTECLERAESPDAGNDAKLLLLEAFGLDMTHFLLNRMQKMPEDQRVSECVEKYREWIARRAKRVPLQQILGSQEFMGMEFFVNEHVLIPRQDTETLVELVLERECRNERQNEQPDEHECENHGKIQRNIQHKKRVLDLCAGSGCIGISLAVLGGFEYVAEADLSEEALKVTRKNVERLVQGAGTSVECFHGDLFSAIPDGAEPFDILVSNPPYIPTKVIEGLEPEVRDHEPMMALDGTEDGLLFYRRIAKEAGRVLAPGASVYLEIGYDQGEAVSELLREQGFMEIEVHKDLAGNDRVVCGRFVG</sequence>
<evidence type="ECO:0000259" key="7">
    <source>
        <dbReference type="Pfam" id="PF17827"/>
    </source>
</evidence>
<dbReference type="Proteomes" id="UP001198962">
    <property type="component" value="Unassembled WGS sequence"/>
</dbReference>
<dbReference type="InterPro" id="IPR002052">
    <property type="entry name" value="DNA_methylase_N6_adenine_CS"/>
</dbReference>
<keyword evidence="9" id="KW-1185">Reference proteome</keyword>
<dbReference type="GO" id="GO:0003676">
    <property type="term" value="F:nucleic acid binding"/>
    <property type="evidence" value="ECO:0007669"/>
    <property type="project" value="InterPro"/>
</dbReference>
<dbReference type="EC" id="2.1.1.297" evidence="5"/>
<evidence type="ECO:0000313" key="8">
    <source>
        <dbReference type="EMBL" id="MCC2163438.1"/>
    </source>
</evidence>
<name>A0AAE3AKH5_9FIRM</name>
<comment type="caution">
    <text evidence="5">Lacks conserved residue(s) required for the propagation of feature annotation.</text>
</comment>
<dbReference type="GO" id="GO:0032259">
    <property type="term" value="P:methylation"/>
    <property type="evidence" value="ECO:0007669"/>
    <property type="project" value="UniProtKB-KW"/>
</dbReference>
<evidence type="ECO:0000259" key="6">
    <source>
        <dbReference type="Pfam" id="PF05175"/>
    </source>
</evidence>
<accession>A0AAE3AKH5</accession>
<evidence type="ECO:0000256" key="3">
    <source>
        <dbReference type="ARBA" id="ARBA00022691"/>
    </source>
</evidence>
<dbReference type="Pfam" id="PF17827">
    <property type="entry name" value="PrmC_N"/>
    <property type="match status" value="1"/>
</dbReference>
<dbReference type="InterPro" id="IPR040758">
    <property type="entry name" value="PrmC_N"/>
</dbReference>
<keyword evidence="2 5" id="KW-0808">Transferase</keyword>
<dbReference type="GO" id="GO:0102559">
    <property type="term" value="F:peptide chain release factor N(5)-glutamine methyltransferase activity"/>
    <property type="evidence" value="ECO:0007669"/>
    <property type="project" value="UniProtKB-EC"/>
</dbReference>
<evidence type="ECO:0000313" key="9">
    <source>
        <dbReference type="Proteomes" id="UP001198962"/>
    </source>
</evidence>
<comment type="caution">
    <text evidence="8">The sequence shown here is derived from an EMBL/GenBank/DDBJ whole genome shotgun (WGS) entry which is preliminary data.</text>
</comment>
<comment type="function">
    <text evidence="5">Methylates the class 1 translation termination release factors RF1/PrfA and RF2/PrfB on the glutamine residue of the universally conserved GGQ motif.</text>
</comment>
<dbReference type="SUPFAM" id="SSF53335">
    <property type="entry name" value="S-adenosyl-L-methionine-dependent methyltransferases"/>
    <property type="match status" value="1"/>
</dbReference>
<gene>
    <name evidence="5 8" type="primary">prmC</name>
    <name evidence="8" type="ORF">LKD32_00840</name>
</gene>